<dbReference type="EMBL" id="JARIHO010000010">
    <property type="protein sequence ID" value="KAJ7354622.1"/>
    <property type="molecule type" value="Genomic_DNA"/>
</dbReference>
<sequence>LAPLVGDMAQADPAKRPTIDHFADIQKGLSVRKLRARVLGERQHPYLPPSNCGALVSPDSSHFNVGLRGAGSFVLDYHGSQSEPEGGRLELGWNSKRCAYAQTWNHPGISNQSCFFRKGKRFSLDLRIILDLWTHDDFRRRSAYLSYTFKQGENHFRLLDTR</sequence>
<evidence type="ECO:0000313" key="1">
    <source>
        <dbReference type="EMBL" id="KAJ7354622.1"/>
    </source>
</evidence>
<keyword evidence="2" id="KW-1185">Reference proteome</keyword>
<accession>A0AAD7ACP0</accession>
<evidence type="ECO:0000313" key="2">
    <source>
        <dbReference type="Proteomes" id="UP001218218"/>
    </source>
</evidence>
<gene>
    <name evidence="1" type="ORF">DFH08DRAFT_691670</name>
</gene>
<name>A0AAD7ACP0_9AGAR</name>
<comment type="caution">
    <text evidence="1">The sequence shown here is derived from an EMBL/GenBank/DDBJ whole genome shotgun (WGS) entry which is preliminary data.</text>
</comment>
<protein>
    <submittedName>
        <fullName evidence="1">Uncharacterized protein</fullName>
    </submittedName>
</protein>
<organism evidence="1 2">
    <name type="scientific">Mycena albidolilacea</name>
    <dbReference type="NCBI Taxonomy" id="1033008"/>
    <lineage>
        <taxon>Eukaryota</taxon>
        <taxon>Fungi</taxon>
        <taxon>Dikarya</taxon>
        <taxon>Basidiomycota</taxon>
        <taxon>Agaricomycotina</taxon>
        <taxon>Agaricomycetes</taxon>
        <taxon>Agaricomycetidae</taxon>
        <taxon>Agaricales</taxon>
        <taxon>Marasmiineae</taxon>
        <taxon>Mycenaceae</taxon>
        <taxon>Mycena</taxon>
    </lineage>
</organism>
<dbReference type="Proteomes" id="UP001218218">
    <property type="component" value="Unassembled WGS sequence"/>
</dbReference>
<dbReference type="AlphaFoldDB" id="A0AAD7ACP0"/>
<feature type="non-terminal residue" evidence="1">
    <location>
        <position position="1"/>
    </location>
</feature>
<proteinExistence type="predicted"/>
<reference evidence="1" key="1">
    <citation type="submission" date="2023-03" db="EMBL/GenBank/DDBJ databases">
        <title>Massive genome expansion in bonnet fungi (Mycena s.s.) driven by repeated elements and novel gene families across ecological guilds.</title>
        <authorList>
            <consortium name="Lawrence Berkeley National Laboratory"/>
            <person name="Harder C.B."/>
            <person name="Miyauchi S."/>
            <person name="Viragh M."/>
            <person name="Kuo A."/>
            <person name="Thoen E."/>
            <person name="Andreopoulos B."/>
            <person name="Lu D."/>
            <person name="Skrede I."/>
            <person name="Drula E."/>
            <person name="Henrissat B."/>
            <person name="Morin E."/>
            <person name="Kohler A."/>
            <person name="Barry K."/>
            <person name="LaButti K."/>
            <person name="Morin E."/>
            <person name="Salamov A."/>
            <person name="Lipzen A."/>
            <person name="Mereny Z."/>
            <person name="Hegedus B."/>
            <person name="Baldrian P."/>
            <person name="Stursova M."/>
            <person name="Weitz H."/>
            <person name="Taylor A."/>
            <person name="Grigoriev I.V."/>
            <person name="Nagy L.G."/>
            <person name="Martin F."/>
            <person name="Kauserud H."/>
        </authorList>
    </citation>
    <scope>NUCLEOTIDE SEQUENCE</scope>
    <source>
        <strain evidence="1">CBHHK002</strain>
    </source>
</reference>